<evidence type="ECO:0000256" key="3">
    <source>
        <dbReference type="SAM" id="SignalP"/>
    </source>
</evidence>
<feature type="domain" description="Saposin B-type" evidence="4">
    <location>
        <begin position="23"/>
        <end position="163"/>
    </location>
</feature>
<dbReference type="OrthoDB" id="192915at2759"/>
<name>A0A1X7V8V4_AMPQE</name>
<feature type="chain" id="PRO_5013185978" description="Saposin B-type domain-containing protein" evidence="3">
    <location>
        <begin position="22"/>
        <end position="166"/>
    </location>
</feature>
<sequence>MKGSFFLAFIIYFSLVYRAESGREVLCGACKAIIDELDYAIKHTDQKKTIDIGGRETRAVKYAGSETHLIELMENICDEMNNYALSEDGGGRKSYVRFNSRAGESVTLNNVKIDSSTMKELKDACSTVISAYDDDILDLYISKTRDKKKQLCSSLSGYCTGSRSEL</sequence>
<comment type="similarity">
    <text evidence="1">Belongs to the canopy family.</text>
</comment>
<gene>
    <name evidence="5" type="primary">100642093</name>
</gene>
<dbReference type="PANTHER" id="PTHR13341:SF2">
    <property type="entry name" value="PROTEIN SEELE"/>
    <property type="match status" value="1"/>
</dbReference>
<keyword evidence="6" id="KW-1185">Reference proteome</keyword>
<dbReference type="InterPro" id="IPR042415">
    <property type="entry name" value="CNPY"/>
</dbReference>
<dbReference type="InterPro" id="IPR021852">
    <property type="entry name" value="DUF3456"/>
</dbReference>
<protein>
    <recommendedName>
        <fullName evidence="4">Saposin B-type domain-containing protein</fullName>
    </recommendedName>
</protein>
<dbReference type="AlphaFoldDB" id="A0A1X7V8V4"/>
<dbReference type="InterPro" id="IPR008139">
    <property type="entry name" value="SaposinB_dom"/>
</dbReference>
<dbReference type="eggNOG" id="KOG3782">
    <property type="taxonomic scope" value="Eukaryota"/>
</dbReference>
<dbReference type="PANTHER" id="PTHR13341">
    <property type="entry name" value="MIR-INTERACTING SAPOSIN-LIKE PROTEIN"/>
    <property type="match status" value="1"/>
</dbReference>
<reference evidence="5" key="2">
    <citation type="submission" date="2017-05" db="UniProtKB">
        <authorList>
            <consortium name="EnsemblMetazoa"/>
        </authorList>
    </citation>
    <scope>IDENTIFICATION</scope>
</reference>
<dbReference type="STRING" id="400682.A0A1X7V8V4"/>
<evidence type="ECO:0000256" key="2">
    <source>
        <dbReference type="ARBA" id="ARBA00023157"/>
    </source>
</evidence>
<evidence type="ECO:0000256" key="1">
    <source>
        <dbReference type="ARBA" id="ARBA00007285"/>
    </source>
</evidence>
<dbReference type="Proteomes" id="UP000007879">
    <property type="component" value="Unassembled WGS sequence"/>
</dbReference>
<dbReference type="KEGG" id="aqu:100642093"/>
<accession>A0A1X7V8V4</accession>
<dbReference type="GO" id="GO:0005783">
    <property type="term" value="C:endoplasmic reticulum"/>
    <property type="evidence" value="ECO:0007669"/>
    <property type="project" value="TreeGrafter"/>
</dbReference>
<dbReference type="Pfam" id="PF11938">
    <property type="entry name" value="DUF3456"/>
    <property type="match status" value="1"/>
</dbReference>
<dbReference type="InParanoid" id="A0A1X7V8V4"/>
<keyword evidence="2" id="KW-1015">Disulfide bond</keyword>
<feature type="signal peptide" evidence="3">
    <location>
        <begin position="1"/>
        <end position="21"/>
    </location>
</feature>
<dbReference type="PROSITE" id="PS50015">
    <property type="entry name" value="SAP_B"/>
    <property type="match status" value="1"/>
</dbReference>
<evidence type="ECO:0000313" key="6">
    <source>
        <dbReference type="Proteomes" id="UP000007879"/>
    </source>
</evidence>
<dbReference type="EnsemblMetazoa" id="Aqu2.1.36436_001">
    <property type="protein sequence ID" value="Aqu2.1.36436_001"/>
    <property type="gene ID" value="Aqu2.1.36436"/>
</dbReference>
<organism evidence="5">
    <name type="scientific">Amphimedon queenslandica</name>
    <name type="common">Sponge</name>
    <dbReference type="NCBI Taxonomy" id="400682"/>
    <lineage>
        <taxon>Eukaryota</taxon>
        <taxon>Metazoa</taxon>
        <taxon>Porifera</taxon>
        <taxon>Demospongiae</taxon>
        <taxon>Heteroscleromorpha</taxon>
        <taxon>Haplosclerida</taxon>
        <taxon>Niphatidae</taxon>
        <taxon>Amphimedon</taxon>
    </lineage>
</organism>
<dbReference type="Gene3D" id="1.10.225.10">
    <property type="entry name" value="Saposin-like"/>
    <property type="match status" value="1"/>
</dbReference>
<evidence type="ECO:0000259" key="4">
    <source>
        <dbReference type="PROSITE" id="PS50015"/>
    </source>
</evidence>
<reference evidence="6" key="1">
    <citation type="journal article" date="2010" name="Nature">
        <title>The Amphimedon queenslandica genome and the evolution of animal complexity.</title>
        <authorList>
            <person name="Srivastava M."/>
            <person name="Simakov O."/>
            <person name="Chapman J."/>
            <person name="Fahey B."/>
            <person name="Gauthier M.E."/>
            <person name="Mitros T."/>
            <person name="Richards G.S."/>
            <person name="Conaco C."/>
            <person name="Dacre M."/>
            <person name="Hellsten U."/>
            <person name="Larroux C."/>
            <person name="Putnam N.H."/>
            <person name="Stanke M."/>
            <person name="Adamska M."/>
            <person name="Darling A."/>
            <person name="Degnan S.M."/>
            <person name="Oakley T.H."/>
            <person name="Plachetzki D.C."/>
            <person name="Zhai Y."/>
            <person name="Adamski M."/>
            <person name="Calcino A."/>
            <person name="Cummins S.F."/>
            <person name="Goodstein D.M."/>
            <person name="Harris C."/>
            <person name="Jackson D.J."/>
            <person name="Leys S.P."/>
            <person name="Shu S."/>
            <person name="Woodcroft B.J."/>
            <person name="Vervoort M."/>
            <person name="Kosik K.S."/>
            <person name="Manning G."/>
            <person name="Degnan B.M."/>
            <person name="Rokhsar D.S."/>
        </authorList>
    </citation>
    <scope>NUCLEOTIDE SEQUENCE [LARGE SCALE GENOMIC DNA]</scope>
</reference>
<keyword evidence="3" id="KW-0732">Signal</keyword>
<dbReference type="EnsemblMetazoa" id="XM_019994584.1">
    <property type="protein sequence ID" value="XP_019850143.1"/>
    <property type="gene ID" value="LOC100642093"/>
</dbReference>
<evidence type="ECO:0000313" key="5">
    <source>
        <dbReference type="EnsemblMetazoa" id="Aqu2.1.36436_001"/>
    </source>
</evidence>
<proteinExistence type="inferred from homology"/>